<keyword evidence="3" id="KW-1185">Reference proteome</keyword>
<organism evidence="2 3">
    <name type="scientific">Bremerella alba</name>
    <dbReference type="NCBI Taxonomy" id="980252"/>
    <lineage>
        <taxon>Bacteria</taxon>
        <taxon>Pseudomonadati</taxon>
        <taxon>Planctomycetota</taxon>
        <taxon>Planctomycetia</taxon>
        <taxon>Pirellulales</taxon>
        <taxon>Pirellulaceae</taxon>
        <taxon>Bremerella</taxon>
    </lineage>
</organism>
<dbReference type="InterPro" id="IPR050993">
    <property type="entry name" value="Isochorismatase_domain"/>
</dbReference>
<dbReference type="Pfam" id="PF00857">
    <property type="entry name" value="Isochorismatase"/>
    <property type="match status" value="1"/>
</dbReference>
<evidence type="ECO:0000313" key="3">
    <source>
        <dbReference type="Proteomes" id="UP000551616"/>
    </source>
</evidence>
<protein>
    <recommendedName>
        <fullName evidence="1">Isochorismatase-like domain-containing protein</fullName>
    </recommendedName>
</protein>
<dbReference type="CDD" id="cd01012">
    <property type="entry name" value="YcaC_related"/>
    <property type="match status" value="1"/>
</dbReference>
<dbReference type="InterPro" id="IPR036380">
    <property type="entry name" value="Isochorismatase-like_sf"/>
</dbReference>
<feature type="domain" description="Isochorismatase-like" evidence="1">
    <location>
        <begin position="53"/>
        <end position="198"/>
    </location>
</feature>
<evidence type="ECO:0000313" key="2">
    <source>
        <dbReference type="EMBL" id="MBA2116627.1"/>
    </source>
</evidence>
<sequence length="225" mass="24770">MALYCGAIWSQRLALATDRPATRRPYVLLFLILIVAPMSEPLPNPLLMNPSNTVLLVIDMQEKLLPSIADRERIVWNTRRLLDGAEILGIPALGTEQYRKGLGATVEPLAAKLGEMPDKLQFSSCQAIAAKLEELNRPKIILAGIEAHVCVQQTALDLLSLGYDVYLAADAVGARFSHDLEFALRRMESTGVTLTTTEAALFEWCRVAGTPQFKQISQLVREASP</sequence>
<accession>A0A7V9A8P4</accession>
<dbReference type="AlphaFoldDB" id="A0A7V9A8P4"/>
<gene>
    <name evidence="2" type="ORF">HOV93_38190</name>
</gene>
<dbReference type="PANTHER" id="PTHR14119:SF3">
    <property type="entry name" value="ISOCHORISMATASE DOMAIN-CONTAINING PROTEIN 2"/>
    <property type="match status" value="1"/>
</dbReference>
<proteinExistence type="predicted"/>
<evidence type="ECO:0000259" key="1">
    <source>
        <dbReference type="Pfam" id="PF00857"/>
    </source>
</evidence>
<reference evidence="2 3" key="1">
    <citation type="submission" date="2020-05" db="EMBL/GenBank/DDBJ databases">
        <title>Bremerella alba sp. nov., a novel planctomycete isolated from the surface of the macroalga Fucus spiralis.</title>
        <authorList>
            <person name="Godinho O."/>
            <person name="Botelho R."/>
            <person name="Albuquerque L."/>
            <person name="Wiegand S."/>
            <person name="Da Costa M.S."/>
            <person name="Lobo-Da-Cunha A."/>
            <person name="Jogler C."/>
            <person name="Lage O.M."/>
        </authorList>
    </citation>
    <scope>NUCLEOTIDE SEQUENCE [LARGE SCALE GENOMIC DNA]</scope>
    <source>
        <strain evidence="2 3">FF15</strain>
    </source>
</reference>
<dbReference type="SUPFAM" id="SSF52499">
    <property type="entry name" value="Isochorismatase-like hydrolases"/>
    <property type="match status" value="1"/>
</dbReference>
<dbReference type="Gene3D" id="3.40.50.850">
    <property type="entry name" value="Isochorismatase-like"/>
    <property type="match status" value="1"/>
</dbReference>
<name>A0A7V9A8P4_9BACT</name>
<dbReference type="PANTHER" id="PTHR14119">
    <property type="entry name" value="HYDROLASE"/>
    <property type="match status" value="1"/>
</dbReference>
<dbReference type="InterPro" id="IPR000868">
    <property type="entry name" value="Isochorismatase-like_dom"/>
</dbReference>
<dbReference type="EMBL" id="JABRWO010000011">
    <property type="protein sequence ID" value="MBA2116627.1"/>
    <property type="molecule type" value="Genomic_DNA"/>
</dbReference>
<dbReference type="Proteomes" id="UP000551616">
    <property type="component" value="Unassembled WGS sequence"/>
</dbReference>
<comment type="caution">
    <text evidence="2">The sequence shown here is derived from an EMBL/GenBank/DDBJ whole genome shotgun (WGS) entry which is preliminary data.</text>
</comment>